<evidence type="ECO:0000256" key="2">
    <source>
        <dbReference type="ARBA" id="ARBA00004123"/>
    </source>
</evidence>
<evidence type="ECO:0000313" key="14">
    <source>
        <dbReference type="EMBL" id="KAK6219547.1"/>
    </source>
</evidence>
<proteinExistence type="inferred from homology"/>
<comment type="similarity">
    <text evidence="4">In the N-terminal section; belongs to the ubiquitin family.</text>
</comment>
<dbReference type="FunFam" id="3.10.20.90:FF:000014">
    <property type="entry name" value="Ubiquitin-60S ribosomal L40 fusion"/>
    <property type="match status" value="1"/>
</dbReference>
<dbReference type="Gene3D" id="4.10.1060.50">
    <property type="match status" value="1"/>
</dbReference>
<dbReference type="Pfam" id="PF11781">
    <property type="entry name" value="Zn_ribbon_RRN7"/>
    <property type="match status" value="1"/>
</dbReference>
<keyword evidence="8" id="KW-0689">Ribosomal protein</keyword>
<comment type="similarity">
    <text evidence="5">In the C-terminal section; belongs to the eukaryotic ribosomal protein eL40 family.</text>
</comment>
<name>A0AAV9TE59_9PEZI</name>
<comment type="subunit">
    <text evidence="11">Part of the 60S ribosomal subunit.</text>
</comment>
<dbReference type="InterPro" id="IPR001975">
    <property type="entry name" value="Ribosomal_eL40_dom"/>
</dbReference>
<dbReference type="InterPro" id="IPR011332">
    <property type="entry name" value="Ribosomal_zn-bd"/>
</dbReference>
<evidence type="ECO:0000256" key="6">
    <source>
        <dbReference type="ARBA" id="ARBA00022490"/>
    </source>
</evidence>
<evidence type="ECO:0000256" key="4">
    <source>
        <dbReference type="ARBA" id="ARBA00008373"/>
    </source>
</evidence>
<dbReference type="AlphaFoldDB" id="A0AAV9TE59"/>
<evidence type="ECO:0000256" key="9">
    <source>
        <dbReference type="ARBA" id="ARBA00023242"/>
    </source>
</evidence>
<comment type="caution">
    <text evidence="14">The sequence shown here is derived from an EMBL/GenBank/DDBJ whole genome shotgun (WGS) entry which is preliminary data.</text>
</comment>
<reference evidence="14 15" key="1">
    <citation type="submission" date="2023-04" db="EMBL/GenBank/DDBJ databases">
        <title>Colletotrichum tabacum stain YC1 causing leaf anthracnose on Nicotiana tabacum(L.) cv.</title>
        <authorList>
            <person name="Ji Z."/>
            <person name="Wang M."/>
            <person name="Zhang J."/>
            <person name="Wang N."/>
            <person name="Zhou Z."/>
        </authorList>
    </citation>
    <scope>NUCLEOTIDE SEQUENCE [LARGE SCALE GENOMIC DNA]</scope>
    <source>
        <strain evidence="14 15">YC1</strain>
    </source>
</reference>
<gene>
    <name evidence="14" type="ORF">QIS74_05049</name>
</gene>
<feature type="domain" description="Ubiquitin-like" evidence="13">
    <location>
        <begin position="438"/>
        <end position="513"/>
    </location>
</feature>
<dbReference type="EMBL" id="JASAOK010000030">
    <property type="protein sequence ID" value="KAK6219547.1"/>
    <property type="molecule type" value="Genomic_DNA"/>
</dbReference>
<dbReference type="Pfam" id="PF20644">
    <property type="entry name" value="Rrn7_cyclin_N"/>
    <property type="match status" value="1"/>
</dbReference>
<dbReference type="InterPro" id="IPR050158">
    <property type="entry name" value="Ubiquitin_ubiquitin-like"/>
</dbReference>
<dbReference type="FunFam" id="4.10.1060.50:FF:000001">
    <property type="entry name" value="ubiquitin-60S ribosomal protein L40"/>
    <property type="match status" value="1"/>
</dbReference>
<dbReference type="PANTHER" id="PTHR10666">
    <property type="entry name" value="UBIQUITIN"/>
    <property type="match status" value="1"/>
</dbReference>
<dbReference type="InterPro" id="IPR000626">
    <property type="entry name" value="Ubiquitin-like_dom"/>
</dbReference>
<keyword evidence="6" id="KW-0963">Cytoplasm</keyword>
<dbReference type="Pfam" id="PF00240">
    <property type="entry name" value="ubiquitin"/>
    <property type="match status" value="1"/>
</dbReference>
<evidence type="ECO:0000256" key="7">
    <source>
        <dbReference type="ARBA" id="ARBA00022499"/>
    </source>
</evidence>
<evidence type="ECO:0000256" key="8">
    <source>
        <dbReference type="ARBA" id="ARBA00022980"/>
    </source>
</evidence>
<dbReference type="SUPFAM" id="SSF57829">
    <property type="entry name" value="Zn-binding ribosomal proteins"/>
    <property type="match status" value="1"/>
</dbReference>
<dbReference type="SMART" id="SM00213">
    <property type="entry name" value="UBQ"/>
    <property type="match status" value="1"/>
</dbReference>
<evidence type="ECO:0000256" key="3">
    <source>
        <dbReference type="ARBA" id="ARBA00004496"/>
    </source>
</evidence>
<evidence type="ECO:0000256" key="10">
    <source>
        <dbReference type="ARBA" id="ARBA00023274"/>
    </source>
</evidence>
<evidence type="ECO:0000256" key="1">
    <source>
        <dbReference type="ARBA" id="ARBA00002241"/>
    </source>
</evidence>
<evidence type="ECO:0000256" key="12">
    <source>
        <dbReference type="ARBA" id="ARBA00045962"/>
    </source>
</evidence>
<dbReference type="InterPro" id="IPR048540">
    <property type="entry name" value="Rrn7_cyclin_N"/>
</dbReference>
<sequence>MAPERELHKFPRGERCEFCGSRKWYLENGLRYCAKEGHQLEGYVEFDLGDEDFGQKGRVSRKEKQIKEHVKRVLTGQQARDLYLECLQLILRQQVLWLVTEKGHKPELETVVRDLWDLRICGAATVTHDDSASEGEPSLFSSQLDLAQDEQPHMPTKRAQSWAAESDNGWPAPRVMDTLGLCFLGCVLLRIPTRIGDLARWARVGSIPYKQAYRRLPREMRDRLPPWYTAPLKSAHLATFDQGELHASVLNLALSYHLNYSMVFPPLNDVLMTMQYARELGLPVETIAIARRIPPIADLAFRFPLEKTRVRLIHQPEILLVAILVLATIHCFPFEDSTCSARNENNFMMPRLDWEEWRRIMAPVLSLESSPTTIDYTDVTASQIISMEPGELDEYFAHLSLLTDTQGEETMLARYFPVDEQLPKQALSETLEAETVALQIFVKTLTGKTITLEVESSDTIDNVKSKIQDKEGIPPDQQRLIFAGKQLEDGRTLSDYNIQKESTLHLVLRLRGGIIEPSLKALASKFNCDKMICRKCYARLPPRATNCRKRKCGHTNQLRPKKKLK</sequence>
<dbReference type="GO" id="GO:0003735">
    <property type="term" value="F:structural constituent of ribosome"/>
    <property type="evidence" value="ECO:0007669"/>
    <property type="project" value="InterPro"/>
</dbReference>
<evidence type="ECO:0000313" key="15">
    <source>
        <dbReference type="Proteomes" id="UP001327957"/>
    </source>
</evidence>
<dbReference type="GO" id="GO:0005634">
    <property type="term" value="C:nucleus"/>
    <property type="evidence" value="ECO:0007669"/>
    <property type="project" value="UniProtKB-SubCell"/>
</dbReference>
<dbReference type="Gene3D" id="3.10.20.90">
    <property type="entry name" value="Phosphatidylinositol 3-kinase Catalytic Subunit, Chain A, domain 1"/>
    <property type="match status" value="1"/>
</dbReference>
<dbReference type="GO" id="GO:0016567">
    <property type="term" value="P:protein ubiquitination"/>
    <property type="evidence" value="ECO:0007669"/>
    <property type="project" value="UniProtKB-ARBA"/>
</dbReference>
<evidence type="ECO:0000259" key="13">
    <source>
        <dbReference type="PROSITE" id="PS50053"/>
    </source>
</evidence>
<dbReference type="InterPro" id="IPR019956">
    <property type="entry name" value="Ubiquitin_dom"/>
</dbReference>
<keyword evidence="7" id="KW-1017">Isopeptide bond</keyword>
<keyword evidence="15" id="KW-1185">Reference proteome</keyword>
<dbReference type="Proteomes" id="UP001327957">
    <property type="component" value="Unassembled WGS sequence"/>
</dbReference>
<keyword evidence="10" id="KW-0687">Ribonucleoprotein</keyword>
<dbReference type="GO" id="GO:0005737">
    <property type="term" value="C:cytoplasm"/>
    <property type="evidence" value="ECO:0007669"/>
    <property type="project" value="UniProtKB-SubCell"/>
</dbReference>
<dbReference type="GO" id="GO:0006412">
    <property type="term" value="P:translation"/>
    <property type="evidence" value="ECO:0007669"/>
    <property type="project" value="InterPro"/>
</dbReference>
<comment type="function">
    <text evidence="12">Component of the ribosome, a large ribonucleoprotein complex responsible for the synthesis of proteins in the cell. The small ribosomal subunit (SSU) binds messenger RNAs (mRNAs) and translates the encoded message by selecting cognate aminoacyl-transfer RNA (tRNA) molecules. The large subunit (LSU) contains the ribosomal catalytic site termed the peptidyl transferase center (PTC), which catalyzes the formation of peptide bonds, thereby polymerizing the amino acids delivered by tRNAs into a polypeptide chain. The nascent polypeptides leave the ribosome through a tunnel in the LSU and interact with protein factors that function in enzymatic processing, targeting, and the membrane insertion of nascent chains at the exit of the ribosomal tunnel. eL40 is essential for translation of a subset of cellular transcripts, including stress response transcripts, such as DDR2.</text>
</comment>
<protein>
    <recommendedName>
        <fullName evidence="13">Ubiquitin-like domain-containing protein</fullName>
    </recommendedName>
</protein>
<dbReference type="CDD" id="cd01803">
    <property type="entry name" value="Ubl_ubiquitin"/>
    <property type="match status" value="1"/>
</dbReference>
<dbReference type="Pfam" id="PF20645">
    <property type="entry name" value="Rrn7_cyclin_C"/>
    <property type="match status" value="1"/>
</dbReference>
<evidence type="ECO:0000256" key="5">
    <source>
        <dbReference type="ARBA" id="ARBA00010570"/>
    </source>
</evidence>
<dbReference type="GO" id="GO:1990904">
    <property type="term" value="C:ribonucleoprotein complex"/>
    <property type="evidence" value="ECO:0007669"/>
    <property type="project" value="UniProtKB-KW"/>
</dbReference>
<dbReference type="SUPFAM" id="SSF54236">
    <property type="entry name" value="Ubiquitin-like"/>
    <property type="match status" value="1"/>
</dbReference>
<dbReference type="GO" id="GO:0000055">
    <property type="term" value="P:ribosomal large subunit export from nucleus"/>
    <property type="evidence" value="ECO:0007669"/>
    <property type="project" value="UniProtKB-ARBA"/>
</dbReference>
<dbReference type="InterPro" id="IPR038587">
    <property type="entry name" value="Ribosomal_eL40_sf"/>
</dbReference>
<dbReference type="InterPro" id="IPR019954">
    <property type="entry name" value="Ubiquitin_CS"/>
</dbReference>
<dbReference type="PROSITE" id="PS00299">
    <property type="entry name" value="UBIQUITIN_1"/>
    <property type="match status" value="1"/>
</dbReference>
<comment type="function">
    <text evidence="1">Component of the 60S subunit of the ribosome.</text>
</comment>
<dbReference type="InterPro" id="IPR021752">
    <property type="entry name" value="TF_Rrn7_Zf"/>
</dbReference>
<evidence type="ECO:0000256" key="11">
    <source>
        <dbReference type="ARBA" id="ARBA00035124"/>
    </source>
</evidence>
<comment type="subcellular location">
    <subcellularLocation>
        <location evidence="3">Cytoplasm</location>
    </subcellularLocation>
    <subcellularLocation>
        <location evidence="2">Nucleus</location>
    </subcellularLocation>
</comment>
<dbReference type="InterPro" id="IPR029071">
    <property type="entry name" value="Ubiquitin-like_domsf"/>
</dbReference>
<keyword evidence="9" id="KW-0539">Nucleus</keyword>
<dbReference type="Pfam" id="PF01020">
    <property type="entry name" value="Ribosomal_L40e"/>
    <property type="match status" value="1"/>
</dbReference>
<dbReference type="PROSITE" id="PS50053">
    <property type="entry name" value="UBIQUITIN_2"/>
    <property type="match status" value="1"/>
</dbReference>
<accession>A0AAV9TE59</accession>
<dbReference type="InterPro" id="IPR048538">
    <property type="entry name" value="Rrn7_cyclin_C"/>
</dbReference>
<dbReference type="PRINTS" id="PR00348">
    <property type="entry name" value="UBIQUITIN"/>
</dbReference>
<dbReference type="SMART" id="SM01377">
    <property type="entry name" value="Ribosomal_L40e"/>
    <property type="match status" value="1"/>
</dbReference>
<organism evidence="14 15">
    <name type="scientific">Colletotrichum tabaci</name>
    <dbReference type="NCBI Taxonomy" id="1209068"/>
    <lineage>
        <taxon>Eukaryota</taxon>
        <taxon>Fungi</taxon>
        <taxon>Dikarya</taxon>
        <taxon>Ascomycota</taxon>
        <taxon>Pezizomycotina</taxon>
        <taxon>Sordariomycetes</taxon>
        <taxon>Hypocreomycetidae</taxon>
        <taxon>Glomerellales</taxon>
        <taxon>Glomerellaceae</taxon>
        <taxon>Colletotrichum</taxon>
        <taxon>Colletotrichum destructivum species complex</taxon>
    </lineage>
</organism>
<dbReference type="GO" id="GO:0005840">
    <property type="term" value="C:ribosome"/>
    <property type="evidence" value="ECO:0007669"/>
    <property type="project" value="UniProtKB-KW"/>
</dbReference>